<organism evidence="1">
    <name type="scientific">Stegastes partitus</name>
    <name type="common">bicolor damselfish</name>
    <dbReference type="NCBI Taxonomy" id="144197"/>
    <lineage>
        <taxon>Eukaryota</taxon>
        <taxon>Metazoa</taxon>
        <taxon>Chordata</taxon>
        <taxon>Craniata</taxon>
        <taxon>Vertebrata</taxon>
        <taxon>Euteleostomi</taxon>
        <taxon>Actinopterygii</taxon>
        <taxon>Neopterygii</taxon>
        <taxon>Teleostei</taxon>
        <taxon>Neoteleostei</taxon>
        <taxon>Acanthomorphata</taxon>
        <taxon>Ovalentaria</taxon>
        <taxon>Pomacentridae</taxon>
        <taxon>Stegastes</taxon>
    </lineage>
</organism>
<dbReference type="AlphaFoldDB" id="A0A3B5A5I7"/>
<dbReference type="PANTHER" id="PTHR34034:SF2">
    <property type="entry name" value="PROTEIN FAM180A"/>
    <property type="match status" value="1"/>
</dbReference>
<dbReference type="Ensembl" id="ENSSPAT00000027882.1">
    <property type="protein sequence ID" value="ENSSPAP00000027435.1"/>
    <property type="gene ID" value="ENSSPAG00000020687.1"/>
</dbReference>
<sequence length="148" mass="16795">MRYLFLRLSSSSRQFKFRAAFLCRISNRSLFLCCLQLLLGGVEIDQDNNIALLDKEMASMRQGRTFLSQINDNIPRSRSSMEQMVRTLEDQRRKPLTQVQFENLILSLVYSAYQQAPSGPCWSAADSSSVLSHCPLRWSSPAAGCADH</sequence>
<dbReference type="InterPro" id="IPR029170">
    <property type="entry name" value="FAM180"/>
</dbReference>
<dbReference type="Pfam" id="PF15173">
    <property type="entry name" value="FAM180"/>
    <property type="match status" value="1"/>
</dbReference>
<evidence type="ECO:0000313" key="1">
    <source>
        <dbReference type="Ensembl" id="ENSSPAP00000015566.1"/>
    </source>
</evidence>
<dbReference type="Ensembl" id="ENSSPAT00000015817.1">
    <property type="protein sequence ID" value="ENSSPAP00000015566.1"/>
    <property type="gene ID" value="ENSSPAG00000011741.1"/>
</dbReference>
<dbReference type="PANTHER" id="PTHR34034">
    <property type="entry name" value="PROTEIN FAM180A-RELATED"/>
    <property type="match status" value="1"/>
</dbReference>
<protein>
    <submittedName>
        <fullName evidence="1">Uncharacterized protein</fullName>
    </submittedName>
</protein>
<proteinExistence type="predicted"/>
<dbReference type="GeneTree" id="ENSGT00990000203778"/>
<name>A0A3B5A5I7_9TELE</name>
<accession>A0A3B5A5I7</accession>
<reference evidence="1" key="1">
    <citation type="submission" date="2023-09" db="UniProtKB">
        <authorList>
            <consortium name="Ensembl"/>
        </authorList>
    </citation>
    <scope>IDENTIFICATION</scope>
</reference>